<dbReference type="AlphaFoldDB" id="A0A0S3RU18"/>
<evidence type="ECO:0000313" key="1">
    <source>
        <dbReference type="EMBL" id="BAT84115.1"/>
    </source>
</evidence>
<gene>
    <name evidence="1" type="primary">Vigan.04G139400</name>
    <name evidence="1" type="ORF">VIGAN_04139400</name>
</gene>
<dbReference type="Proteomes" id="UP000291084">
    <property type="component" value="Chromosome 4"/>
</dbReference>
<name>A0A0S3RU18_PHAAN</name>
<reference evidence="1 2" key="1">
    <citation type="journal article" date="2015" name="Sci. Rep.">
        <title>The power of single molecule real-time sequencing technology in the de novo assembly of a eukaryotic genome.</title>
        <authorList>
            <person name="Sakai H."/>
            <person name="Naito K."/>
            <person name="Ogiso-Tanaka E."/>
            <person name="Takahashi Y."/>
            <person name="Iseki K."/>
            <person name="Muto C."/>
            <person name="Satou K."/>
            <person name="Teruya K."/>
            <person name="Shiroma A."/>
            <person name="Shimoji M."/>
            <person name="Hirano T."/>
            <person name="Itoh T."/>
            <person name="Kaga A."/>
            <person name="Tomooka N."/>
        </authorList>
    </citation>
    <scope>NUCLEOTIDE SEQUENCE [LARGE SCALE GENOMIC DNA]</scope>
    <source>
        <strain evidence="2">cv. Shumari</strain>
    </source>
</reference>
<evidence type="ECO:0000313" key="2">
    <source>
        <dbReference type="Proteomes" id="UP000291084"/>
    </source>
</evidence>
<accession>A0A0S3RU18</accession>
<sequence>MGLIDLSNLFISRDCMVVTEVSHTFLSLVTMVVATEGPQPFVFIISMFLFSNFNLTSNTNFKISRYLKTVLCSLNFRTMLTIMFLKQI</sequence>
<organism evidence="1 2">
    <name type="scientific">Vigna angularis var. angularis</name>
    <dbReference type="NCBI Taxonomy" id="157739"/>
    <lineage>
        <taxon>Eukaryota</taxon>
        <taxon>Viridiplantae</taxon>
        <taxon>Streptophyta</taxon>
        <taxon>Embryophyta</taxon>
        <taxon>Tracheophyta</taxon>
        <taxon>Spermatophyta</taxon>
        <taxon>Magnoliopsida</taxon>
        <taxon>eudicotyledons</taxon>
        <taxon>Gunneridae</taxon>
        <taxon>Pentapetalae</taxon>
        <taxon>rosids</taxon>
        <taxon>fabids</taxon>
        <taxon>Fabales</taxon>
        <taxon>Fabaceae</taxon>
        <taxon>Papilionoideae</taxon>
        <taxon>50 kb inversion clade</taxon>
        <taxon>NPAAA clade</taxon>
        <taxon>indigoferoid/millettioid clade</taxon>
        <taxon>Phaseoleae</taxon>
        <taxon>Vigna</taxon>
    </lineage>
</organism>
<keyword evidence="2" id="KW-1185">Reference proteome</keyword>
<protein>
    <submittedName>
        <fullName evidence="1">Uncharacterized protein</fullName>
    </submittedName>
</protein>
<dbReference type="EMBL" id="AP015037">
    <property type="protein sequence ID" value="BAT84115.1"/>
    <property type="molecule type" value="Genomic_DNA"/>
</dbReference>
<proteinExistence type="predicted"/>